<protein>
    <submittedName>
        <fullName evidence="1">Uncharacterized protein</fullName>
    </submittedName>
</protein>
<accession>A0A4Y2DBG8</accession>
<organism evidence="1 2">
    <name type="scientific">Araneus ventricosus</name>
    <name type="common">Orbweaver spider</name>
    <name type="synonym">Epeira ventricosa</name>
    <dbReference type="NCBI Taxonomy" id="182803"/>
    <lineage>
        <taxon>Eukaryota</taxon>
        <taxon>Metazoa</taxon>
        <taxon>Ecdysozoa</taxon>
        <taxon>Arthropoda</taxon>
        <taxon>Chelicerata</taxon>
        <taxon>Arachnida</taxon>
        <taxon>Araneae</taxon>
        <taxon>Araneomorphae</taxon>
        <taxon>Entelegynae</taxon>
        <taxon>Araneoidea</taxon>
        <taxon>Araneidae</taxon>
        <taxon>Araneus</taxon>
    </lineage>
</organism>
<sequence length="119" mass="13458">MGGEKTGLRTNGMTILQVNDSLKRLIQQKAEGFDEGVFKFGVWKKKKKTSDETRLEFGARFGFGSRFSRSVKIRSQVSARDPALVRAPSPRENRKPTLGWLALWRAGKASENFLRISQN</sequence>
<evidence type="ECO:0000313" key="2">
    <source>
        <dbReference type="Proteomes" id="UP000499080"/>
    </source>
</evidence>
<dbReference type="EMBL" id="BGPR01000320">
    <property type="protein sequence ID" value="GBM12895.1"/>
    <property type="molecule type" value="Genomic_DNA"/>
</dbReference>
<name>A0A4Y2DBG8_ARAVE</name>
<reference evidence="1 2" key="1">
    <citation type="journal article" date="2019" name="Sci. Rep.">
        <title>Orb-weaving spider Araneus ventricosus genome elucidates the spidroin gene catalogue.</title>
        <authorList>
            <person name="Kono N."/>
            <person name="Nakamura H."/>
            <person name="Ohtoshi R."/>
            <person name="Moran D.A.P."/>
            <person name="Shinohara A."/>
            <person name="Yoshida Y."/>
            <person name="Fujiwara M."/>
            <person name="Mori M."/>
            <person name="Tomita M."/>
            <person name="Arakawa K."/>
        </authorList>
    </citation>
    <scope>NUCLEOTIDE SEQUENCE [LARGE SCALE GENOMIC DNA]</scope>
</reference>
<dbReference type="AlphaFoldDB" id="A0A4Y2DBG8"/>
<gene>
    <name evidence="1" type="ORF">AVEN_114972_1</name>
</gene>
<dbReference type="Proteomes" id="UP000499080">
    <property type="component" value="Unassembled WGS sequence"/>
</dbReference>
<proteinExistence type="predicted"/>
<comment type="caution">
    <text evidence="1">The sequence shown here is derived from an EMBL/GenBank/DDBJ whole genome shotgun (WGS) entry which is preliminary data.</text>
</comment>
<evidence type="ECO:0000313" key="1">
    <source>
        <dbReference type="EMBL" id="GBM12895.1"/>
    </source>
</evidence>
<keyword evidence="2" id="KW-1185">Reference proteome</keyword>